<reference evidence="2 3" key="1">
    <citation type="submission" date="2024-04" db="EMBL/GenBank/DDBJ databases">
        <title>WGS of bacteria from Torrens River.</title>
        <authorList>
            <person name="Wyrsch E.R."/>
            <person name="Drigo B."/>
        </authorList>
    </citation>
    <scope>NUCLEOTIDE SEQUENCE [LARGE SCALE GENOMIC DNA]</scope>
    <source>
        <strain evidence="2 3">TWI391</strain>
    </source>
</reference>
<dbReference type="SUPFAM" id="SSF117070">
    <property type="entry name" value="LEA14-like"/>
    <property type="match status" value="1"/>
</dbReference>
<comment type="caution">
    <text evidence="2">The sequence shown here is derived from an EMBL/GenBank/DDBJ whole genome shotgun (WGS) entry which is preliminary data.</text>
</comment>
<evidence type="ECO:0000313" key="2">
    <source>
        <dbReference type="EMBL" id="MEN5375785.1"/>
    </source>
</evidence>
<dbReference type="EMBL" id="JBDJNQ010000001">
    <property type="protein sequence ID" value="MEN5375785.1"/>
    <property type="molecule type" value="Genomic_DNA"/>
</dbReference>
<protein>
    <recommendedName>
        <fullName evidence="4">Late embryogenesis abundant protein</fullName>
    </recommendedName>
</protein>
<dbReference type="Proteomes" id="UP001409291">
    <property type="component" value="Unassembled WGS sequence"/>
</dbReference>
<feature type="chain" id="PRO_5045610207" description="Late embryogenesis abundant protein" evidence="1">
    <location>
        <begin position="23"/>
        <end position="198"/>
    </location>
</feature>
<evidence type="ECO:0000256" key="1">
    <source>
        <dbReference type="SAM" id="SignalP"/>
    </source>
</evidence>
<dbReference type="RefSeq" id="WP_346580335.1">
    <property type="nucleotide sequence ID" value="NZ_JBDJNQ010000001.1"/>
</dbReference>
<gene>
    <name evidence="2" type="ORF">ABE541_00760</name>
</gene>
<organism evidence="2 3">
    <name type="scientific">Sphingobacterium kitahiroshimense</name>
    <dbReference type="NCBI Taxonomy" id="470446"/>
    <lineage>
        <taxon>Bacteria</taxon>
        <taxon>Pseudomonadati</taxon>
        <taxon>Bacteroidota</taxon>
        <taxon>Sphingobacteriia</taxon>
        <taxon>Sphingobacteriales</taxon>
        <taxon>Sphingobacteriaceae</taxon>
        <taxon>Sphingobacterium</taxon>
    </lineage>
</organism>
<sequence length="198" mass="21724">MIKVLKKNWLLMLMSVAFLSSCGISRQKAQIENLGKCKFDIQSVDSIRVAGTSIQKIVKADGVDLSALPSVALGMLRKNIPLDAVIRLKIENPTLKKAAINQFQYIILFEKKQLAEGIVNQSISLDPGQSTVASVRLNTNIYELINNGDLAGFIGSNSNTKKGLFTIKIKPSINVAGKSIFYPGYITIDREVSRNILL</sequence>
<evidence type="ECO:0008006" key="4">
    <source>
        <dbReference type="Google" id="ProtNLM"/>
    </source>
</evidence>
<name>A0ABV0BLZ5_9SPHI</name>
<evidence type="ECO:0000313" key="3">
    <source>
        <dbReference type="Proteomes" id="UP001409291"/>
    </source>
</evidence>
<accession>A0ABV0BLZ5</accession>
<dbReference type="Gene3D" id="2.60.40.1820">
    <property type="match status" value="1"/>
</dbReference>
<dbReference type="PROSITE" id="PS51257">
    <property type="entry name" value="PROKAR_LIPOPROTEIN"/>
    <property type="match status" value="1"/>
</dbReference>
<proteinExistence type="predicted"/>
<keyword evidence="1" id="KW-0732">Signal</keyword>
<keyword evidence="3" id="KW-1185">Reference proteome</keyword>
<feature type="signal peptide" evidence="1">
    <location>
        <begin position="1"/>
        <end position="22"/>
    </location>
</feature>